<evidence type="ECO:0000256" key="1">
    <source>
        <dbReference type="ARBA" id="ARBA00001957"/>
    </source>
</evidence>
<keyword evidence="3" id="KW-0596">Phosphopantetheine</keyword>
<dbReference type="InterPro" id="IPR010071">
    <property type="entry name" value="AA_adenyl_dom"/>
</dbReference>
<dbReference type="Gene3D" id="3.30.559.30">
    <property type="entry name" value="Nonribosomal peptide synthetase, condensation domain"/>
    <property type="match status" value="2"/>
</dbReference>
<dbReference type="Gene3D" id="3.40.50.980">
    <property type="match status" value="2"/>
</dbReference>
<dbReference type="InterPro" id="IPR023213">
    <property type="entry name" value="CAT-like_dom_sf"/>
</dbReference>
<dbReference type="Pfam" id="PF00668">
    <property type="entry name" value="Condensation"/>
    <property type="match status" value="2"/>
</dbReference>
<evidence type="ECO:0000256" key="2">
    <source>
        <dbReference type="ARBA" id="ARBA00006432"/>
    </source>
</evidence>
<dbReference type="SUPFAM" id="SSF52777">
    <property type="entry name" value="CoA-dependent acyltransferases"/>
    <property type="match status" value="4"/>
</dbReference>
<dbReference type="PROSITE" id="PS50075">
    <property type="entry name" value="CARRIER"/>
    <property type="match status" value="1"/>
</dbReference>
<dbReference type="PANTHER" id="PTHR45398">
    <property type="match status" value="1"/>
</dbReference>
<dbReference type="FunFam" id="3.30.300.30:FF:000010">
    <property type="entry name" value="Enterobactin synthetase component F"/>
    <property type="match status" value="1"/>
</dbReference>
<evidence type="ECO:0000313" key="8">
    <source>
        <dbReference type="Proteomes" id="UP000005291"/>
    </source>
</evidence>
<dbReference type="InterPro" id="IPR001242">
    <property type="entry name" value="Condensation_dom"/>
</dbReference>
<dbReference type="SUPFAM" id="SSF56801">
    <property type="entry name" value="Acetyl-CoA synthetase-like"/>
    <property type="match status" value="1"/>
</dbReference>
<dbReference type="GO" id="GO:0031177">
    <property type="term" value="F:phosphopantetheine binding"/>
    <property type="evidence" value="ECO:0007669"/>
    <property type="project" value="InterPro"/>
</dbReference>
<comment type="caution">
    <text evidence="7">The sequence shown here is derived from an EMBL/GenBank/DDBJ whole genome shotgun (WGS) entry which is preliminary data.</text>
</comment>
<dbReference type="RefSeq" id="WP_002794057.1">
    <property type="nucleotide sequence ID" value="NZ_HE973594.1"/>
</dbReference>
<dbReference type="Gene3D" id="3.30.300.30">
    <property type="match status" value="1"/>
</dbReference>
<dbReference type="Gene3D" id="3.30.559.10">
    <property type="entry name" value="Chloramphenicol acetyltransferase-like domain"/>
    <property type="match status" value="2"/>
</dbReference>
<dbReference type="SUPFAM" id="SSF47336">
    <property type="entry name" value="ACP-like"/>
    <property type="match status" value="1"/>
</dbReference>
<dbReference type="Proteomes" id="UP000005291">
    <property type="component" value="Unassembled WGS sequence"/>
</dbReference>
<dbReference type="FunFam" id="3.40.50.12780:FF:000012">
    <property type="entry name" value="Non-ribosomal peptide synthetase"/>
    <property type="match status" value="1"/>
</dbReference>
<dbReference type="InterPro" id="IPR025110">
    <property type="entry name" value="AMP-bd_C"/>
</dbReference>
<name>I4HTF1_MICAE</name>
<dbReference type="Gene3D" id="1.10.10.1830">
    <property type="entry name" value="Non-ribosomal peptide synthase, adenylation domain"/>
    <property type="match status" value="1"/>
</dbReference>
<dbReference type="EMBL" id="CAIN01000196">
    <property type="protein sequence ID" value="CCI25325.1"/>
    <property type="molecule type" value="Genomic_DNA"/>
</dbReference>
<dbReference type="GO" id="GO:0044550">
    <property type="term" value="P:secondary metabolite biosynthetic process"/>
    <property type="evidence" value="ECO:0007669"/>
    <property type="project" value="UniProtKB-ARBA"/>
</dbReference>
<dbReference type="InterPro" id="IPR044894">
    <property type="entry name" value="TubC_N_sf"/>
</dbReference>
<dbReference type="NCBIfam" id="TIGR01733">
    <property type="entry name" value="AA-adenyl-dom"/>
    <property type="match status" value="1"/>
</dbReference>
<dbReference type="InterPro" id="IPR000873">
    <property type="entry name" value="AMP-dep_synth/lig_dom"/>
</dbReference>
<dbReference type="FunFam" id="3.40.50.980:FF:000001">
    <property type="entry name" value="Non-ribosomal peptide synthetase"/>
    <property type="match status" value="1"/>
</dbReference>
<evidence type="ECO:0000259" key="6">
    <source>
        <dbReference type="PROSITE" id="PS50075"/>
    </source>
</evidence>
<dbReference type="InterPro" id="IPR006162">
    <property type="entry name" value="Ppantetheine_attach_site"/>
</dbReference>
<dbReference type="CDD" id="cd19534">
    <property type="entry name" value="E_NRPS"/>
    <property type="match status" value="1"/>
</dbReference>
<dbReference type="FunFam" id="2.30.38.10:FF:000001">
    <property type="entry name" value="Non-ribosomal peptide synthetase PvdI"/>
    <property type="match status" value="1"/>
</dbReference>
<protein>
    <submittedName>
        <fullName evidence="7">Peptide synthetase</fullName>
    </submittedName>
</protein>
<dbReference type="NCBIfam" id="TIGR01720">
    <property type="entry name" value="NRPS-para261"/>
    <property type="match status" value="1"/>
</dbReference>
<dbReference type="Gene3D" id="2.30.38.10">
    <property type="entry name" value="Luciferase, Domain 3"/>
    <property type="match status" value="1"/>
</dbReference>
<organism evidence="7 8">
    <name type="scientific">Microcystis aeruginosa PCC 9808</name>
    <dbReference type="NCBI Taxonomy" id="1160284"/>
    <lineage>
        <taxon>Bacteria</taxon>
        <taxon>Bacillati</taxon>
        <taxon>Cyanobacteriota</taxon>
        <taxon>Cyanophyceae</taxon>
        <taxon>Oscillatoriophycideae</taxon>
        <taxon>Chroococcales</taxon>
        <taxon>Microcystaceae</taxon>
        <taxon>Microcystis</taxon>
    </lineage>
</organism>
<dbReference type="InterPro" id="IPR041464">
    <property type="entry name" value="TubC_N"/>
</dbReference>
<dbReference type="Pfam" id="PF00550">
    <property type="entry name" value="PP-binding"/>
    <property type="match status" value="1"/>
</dbReference>
<feature type="domain" description="Carrier" evidence="6">
    <location>
        <begin position="1033"/>
        <end position="1107"/>
    </location>
</feature>
<dbReference type="InterPro" id="IPR020806">
    <property type="entry name" value="PKS_PP-bd"/>
</dbReference>
<proteinExistence type="inferred from homology"/>
<dbReference type="InterPro" id="IPR010060">
    <property type="entry name" value="NRPS_synth"/>
</dbReference>
<dbReference type="GO" id="GO:0017000">
    <property type="term" value="P:antibiotic biosynthetic process"/>
    <property type="evidence" value="ECO:0007669"/>
    <property type="project" value="UniProtKB-KW"/>
</dbReference>
<dbReference type="InterPro" id="IPR009081">
    <property type="entry name" value="PP-bd_ACP"/>
</dbReference>
<dbReference type="PANTHER" id="PTHR45398:SF1">
    <property type="entry name" value="ENZYME, PUTATIVE (JCVI)-RELATED"/>
    <property type="match status" value="1"/>
</dbReference>
<comment type="cofactor">
    <cofactor evidence="1">
        <name>pantetheine 4'-phosphate</name>
        <dbReference type="ChEBI" id="CHEBI:47942"/>
    </cofactor>
</comment>
<sequence length="1597" mass="180730">MKVAEFLSYLNSLDIKLWLEEEKLKYQAPQGAMTPEIKQEIGTRKPEILTFLRSATTPSKPLESVINTVARTEDLPLSFAQQRMWFLYQMDQQNSAYNEALTIRLTGRLNIDILEQTINAIIQRHESLRTSFPMVEGKPIQKIAPSLKIKLLVVNLKDIPQEQIDKQIIEELQKPFDLTQAPLLRCTLFDLGYENYILVNVFHHIIIDGWSKGILFKELSKFYQAFLSNSTVNLPELPIQYADFAVWQRQWLQGEILENQLNYWKKQLTAAPPLLELPTDKPRPATPNFRGHSISFQIDSELTEKLKLLSQKSGVTLFMTLLAALNTLLFRYSGQDDILIGTPTANRNRQEIEPLIGFFVNTLVLRNSLEGNPTFSGLLQQARNVVLEAYANQDVPFEQVVDGLEIERSLSYNPLFQVMFALQNAPLNALELPNLKAQYLAVEQQRIKFDLSLVLEEIETEKGAYLEGFWEYDSDLFTPERINRMVGHFQTLLKGIVANPQQTIGELPLLTEPEKQQLLVDWNQTQQDYPQNLCIHQLFEAWVEQTPDAIALIFKGEQLTYRELNSKANQLANYLQTLGVKPETLVGICIEPSLEMIVGILGILKAAGAYVPIDPTYPSERIAYMLDDSQLAVLLTEEKLVTSLPQHQAQVICLDSDWKEISTESKSYPITSLTPENLAYVIYTSGSTGKPKGVLVAHRGLCNLSQAQIKLFDVQPDSCVLQFASISFDASIWEIVMALCAGARLYLGTREELQPGQPLLELLQEQEITHLTLVPSAFAALSSENLPALQNIIVAGEPCPPSLVIQWASGRRFFNAYGPTESTVCATVAQCFEDMDMLPIGRPIANTKIYILDPYLQPVPIGVPGELHLASVGLAKGYLNRPELTDSKFIANPFSQKLSDRLYKTGDLVRYGNDGQIEFIGRIDHQVKIRGFRIELGEIETVLNQHPQVKEAIIIAREDQPGVKRLCAYVIASQNLTVSQLRLFLQEKLPQYMVPAFFVLLDAFPLTPNGKIDRRALPQPALELEDEAALNLSPSTETERILAAIWQRVLGIKTISINDNFFELGGDSILAIQIIAQANQAGLEITPKQLFSHQTIAQLALIAERVSVNQTTQDLVIGHVPLTPIQKWFFEQNWPERHHFNQSILLEVPNNLQPDLLKQTISKLLYHHDALRLRFVQKGEKWQQNHSDDCNKFAFETVDLYHLSSDEQLTEMAEISELQQRVLNLEKGPLIAVVFFALGESGRLLIVIHHLAVDGISWRIILEDLVTIYHQLENQKPLQLPPKTSSFKTWAEELQNYAKTPEFHAQFKYWLNRDFSSVSPLPVDVQGDAQSNIVAHAKTVSFTLTEEQTRLLLQEVPQAYNTQINDILLTALVQAFSHWTGSDRLLLDMEGHGRENVIESVNLSRTVGWFTSIFPVFLTLENLHHPGECLKSIKEQLRQIPNRGFDYGIGYYLNSDLTIQSPLKNYPKAQVSFNYLGQFTSHQIGEIGWKLSQESSGSIHSPLGQRSHLIAIHGIVVDGQLDMEWQYSENFHHQTTIKNLAAAYRDSLESLINHCLSAEGGYTPSDFPDADLNQVELDEREHLTFVTPKSGFYVKLF</sequence>
<evidence type="ECO:0000256" key="4">
    <source>
        <dbReference type="ARBA" id="ARBA00022553"/>
    </source>
</evidence>
<dbReference type="InterPro" id="IPR036736">
    <property type="entry name" value="ACP-like_sf"/>
</dbReference>
<dbReference type="CDD" id="cd17652">
    <property type="entry name" value="A_NRPS_CmdD_like"/>
    <property type="match status" value="1"/>
</dbReference>
<comment type="similarity">
    <text evidence="2">Belongs to the ATP-dependent AMP-binding enzyme family.</text>
</comment>
<dbReference type="GO" id="GO:0008610">
    <property type="term" value="P:lipid biosynthetic process"/>
    <property type="evidence" value="ECO:0007669"/>
    <property type="project" value="UniProtKB-ARBA"/>
</dbReference>
<dbReference type="Pfam" id="PF13193">
    <property type="entry name" value="AMP-binding_C"/>
    <property type="match status" value="1"/>
</dbReference>
<dbReference type="PROSITE" id="PS00455">
    <property type="entry name" value="AMP_BINDING"/>
    <property type="match status" value="1"/>
</dbReference>
<dbReference type="InterPro" id="IPR020845">
    <property type="entry name" value="AMP-binding_CS"/>
</dbReference>
<dbReference type="Gene3D" id="1.10.1200.10">
    <property type="entry name" value="ACP-like"/>
    <property type="match status" value="1"/>
</dbReference>
<dbReference type="PROSITE" id="PS00012">
    <property type="entry name" value="PHOSPHOPANTETHEINE"/>
    <property type="match status" value="1"/>
</dbReference>
<keyword evidence="5" id="KW-0045">Antibiotic biosynthesis</keyword>
<dbReference type="FunFam" id="3.30.559.10:FF:000012">
    <property type="entry name" value="Non-ribosomal peptide synthetase"/>
    <property type="match status" value="1"/>
</dbReference>
<evidence type="ECO:0000256" key="3">
    <source>
        <dbReference type="ARBA" id="ARBA00022450"/>
    </source>
</evidence>
<evidence type="ECO:0000313" key="7">
    <source>
        <dbReference type="EMBL" id="CCI25325.1"/>
    </source>
</evidence>
<gene>
    <name evidence="7" type="ORF">MICAG_2750035</name>
</gene>
<dbReference type="SMART" id="SM00823">
    <property type="entry name" value="PKS_PP"/>
    <property type="match status" value="1"/>
</dbReference>
<accession>I4HTF1</accession>
<evidence type="ECO:0000256" key="5">
    <source>
        <dbReference type="ARBA" id="ARBA00023194"/>
    </source>
</evidence>
<dbReference type="Pfam" id="PF00501">
    <property type="entry name" value="AMP-binding"/>
    <property type="match status" value="1"/>
</dbReference>
<dbReference type="InterPro" id="IPR045851">
    <property type="entry name" value="AMP-bd_C_sf"/>
</dbReference>
<dbReference type="FunFam" id="1.10.1200.10:FF:000005">
    <property type="entry name" value="Nonribosomal peptide synthetase 1"/>
    <property type="match status" value="1"/>
</dbReference>
<keyword evidence="4" id="KW-0597">Phosphoprotein</keyword>
<dbReference type="CDD" id="cd19531">
    <property type="entry name" value="LCL_NRPS-like"/>
    <property type="match status" value="1"/>
</dbReference>
<reference evidence="7 8" key="1">
    <citation type="submission" date="2012-04" db="EMBL/GenBank/DDBJ databases">
        <authorList>
            <person name="Genoscope - CEA"/>
        </authorList>
    </citation>
    <scope>NUCLEOTIDE SEQUENCE [LARGE SCALE GENOMIC DNA]</scope>
    <source>
        <strain evidence="7 8">9808</strain>
    </source>
</reference>
<dbReference type="HOGENOM" id="CLU_000022_2_2_3"/>
<dbReference type="GO" id="GO:0043041">
    <property type="term" value="P:amino acid activation for nonribosomal peptide biosynthetic process"/>
    <property type="evidence" value="ECO:0007669"/>
    <property type="project" value="UniProtKB-ARBA"/>
</dbReference>
<dbReference type="Pfam" id="PF18563">
    <property type="entry name" value="TubC_N"/>
    <property type="match status" value="1"/>
</dbReference>
<dbReference type="GO" id="GO:0003824">
    <property type="term" value="F:catalytic activity"/>
    <property type="evidence" value="ECO:0007669"/>
    <property type="project" value="InterPro"/>
</dbReference>